<sequence>MLNIKPTQIPMFRLHYGEKPEAEKIQTVKKIRLERFNVYVGTAFPESECLLESLYTKYKLLRQSINSTV</sequence>
<dbReference type="Proteomes" id="UP000636505">
    <property type="component" value="Unassembled WGS sequence"/>
</dbReference>
<proteinExistence type="predicted"/>
<evidence type="ECO:0000313" key="2">
    <source>
        <dbReference type="Proteomes" id="UP000636505"/>
    </source>
</evidence>
<keyword evidence="2" id="KW-1185">Reference proteome</keyword>
<evidence type="ECO:0000313" key="1">
    <source>
        <dbReference type="EMBL" id="MBE9075923.1"/>
    </source>
</evidence>
<comment type="caution">
    <text evidence="1">The sequence shown here is derived from an EMBL/GenBank/DDBJ whole genome shotgun (WGS) entry which is preliminary data.</text>
</comment>
<dbReference type="AlphaFoldDB" id="A0A8J7DB66"/>
<gene>
    <name evidence="1" type="ORF">IQ241_01190</name>
</gene>
<accession>A0A8J7DB66</accession>
<protein>
    <submittedName>
        <fullName evidence="1">Uncharacterized protein</fullName>
    </submittedName>
</protein>
<reference evidence="1" key="1">
    <citation type="submission" date="2020-10" db="EMBL/GenBank/DDBJ databases">
        <authorList>
            <person name="Castelo-Branco R."/>
            <person name="Eusebio N."/>
            <person name="Adriana R."/>
            <person name="Vieira A."/>
            <person name="Brugerolle De Fraissinette N."/>
            <person name="Rezende De Castro R."/>
            <person name="Schneider M.P."/>
            <person name="Vasconcelos V."/>
            <person name="Leao P.N."/>
        </authorList>
    </citation>
    <scope>NUCLEOTIDE SEQUENCE</scope>
    <source>
        <strain evidence="1">LEGE 07310</strain>
    </source>
</reference>
<dbReference type="EMBL" id="JADEXG010000002">
    <property type="protein sequence ID" value="MBE9075923.1"/>
    <property type="molecule type" value="Genomic_DNA"/>
</dbReference>
<dbReference type="RefSeq" id="WP_193904589.1">
    <property type="nucleotide sequence ID" value="NZ_JADEXG010000002.1"/>
</dbReference>
<name>A0A8J7DB66_9CYAN</name>
<organism evidence="1 2">
    <name type="scientific">Vasconcelosia minhoensis LEGE 07310</name>
    <dbReference type="NCBI Taxonomy" id="915328"/>
    <lineage>
        <taxon>Bacteria</taxon>
        <taxon>Bacillati</taxon>
        <taxon>Cyanobacteriota</taxon>
        <taxon>Cyanophyceae</taxon>
        <taxon>Nodosilineales</taxon>
        <taxon>Cymatolegaceae</taxon>
        <taxon>Vasconcelosia</taxon>
        <taxon>Vasconcelosia minhoensis</taxon>
    </lineage>
</organism>